<reference evidence="1" key="1">
    <citation type="journal article" date="2022" name="bioRxiv">
        <title>Sequencing and chromosome-scale assembly of the giantPleurodeles waltlgenome.</title>
        <authorList>
            <person name="Brown T."/>
            <person name="Elewa A."/>
            <person name="Iarovenko S."/>
            <person name="Subramanian E."/>
            <person name="Araus A.J."/>
            <person name="Petzold A."/>
            <person name="Susuki M."/>
            <person name="Suzuki K.-i.T."/>
            <person name="Hayashi T."/>
            <person name="Toyoda A."/>
            <person name="Oliveira C."/>
            <person name="Osipova E."/>
            <person name="Leigh N.D."/>
            <person name="Simon A."/>
            <person name="Yun M.H."/>
        </authorList>
    </citation>
    <scope>NUCLEOTIDE SEQUENCE</scope>
    <source>
        <strain evidence="1">20211129_DDA</strain>
        <tissue evidence="1">Liver</tissue>
    </source>
</reference>
<comment type="caution">
    <text evidence="1">The sequence shown here is derived from an EMBL/GenBank/DDBJ whole genome shotgun (WGS) entry which is preliminary data.</text>
</comment>
<organism evidence="1 2">
    <name type="scientific">Pleurodeles waltl</name>
    <name type="common">Iberian ribbed newt</name>
    <dbReference type="NCBI Taxonomy" id="8319"/>
    <lineage>
        <taxon>Eukaryota</taxon>
        <taxon>Metazoa</taxon>
        <taxon>Chordata</taxon>
        <taxon>Craniata</taxon>
        <taxon>Vertebrata</taxon>
        <taxon>Euteleostomi</taxon>
        <taxon>Amphibia</taxon>
        <taxon>Batrachia</taxon>
        <taxon>Caudata</taxon>
        <taxon>Salamandroidea</taxon>
        <taxon>Salamandridae</taxon>
        <taxon>Pleurodelinae</taxon>
        <taxon>Pleurodeles</taxon>
    </lineage>
</organism>
<dbReference type="EMBL" id="JANPWB010000001">
    <property type="protein sequence ID" value="KAJ1218610.1"/>
    <property type="molecule type" value="Genomic_DNA"/>
</dbReference>
<protein>
    <submittedName>
        <fullName evidence="1">Uncharacterized protein</fullName>
    </submittedName>
</protein>
<evidence type="ECO:0000313" key="1">
    <source>
        <dbReference type="EMBL" id="KAJ1218610.1"/>
    </source>
</evidence>
<gene>
    <name evidence="1" type="ORF">NDU88_006188</name>
</gene>
<proteinExistence type="predicted"/>
<dbReference type="Proteomes" id="UP001066276">
    <property type="component" value="Chromosome 1_1"/>
</dbReference>
<name>A0AAV7X303_PLEWA</name>
<evidence type="ECO:0000313" key="2">
    <source>
        <dbReference type="Proteomes" id="UP001066276"/>
    </source>
</evidence>
<dbReference type="AlphaFoldDB" id="A0AAV7X303"/>
<accession>A0AAV7X303</accession>
<keyword evidence="2" id="KW-1185">Reference proteome</keyword>
<sequence length="103" mass="11260">MVKHSGKKVGGESVIPKSAGGALFHREVTGLSLADLDRGMVTKCKDQVRKIGAAQRFPPALTQGRRLRQGEGVRVAEEEEMVFPVVCGWGYDTPVTEYCTRKV</sequence>